<keyword evidence="7" id="KW-1185">Reference proteome</keyword>
<feature type="signal peptide" evidence="3">
    <location>
        <begin position="1"/>
        <end position="26"/>
    </location>
</feature>
<dbReference type="Gene3D" id="2.40.420.20">
    <property type="match status" value="1"/>
</dbReference>
<accession>A0A3D8LGL2</accession>
<comment type="similarity">
    <text evidence="1">Belongs to the membrane fusion protein (MFP) (TC 8.A.1) family.</text>
</comment>
<dbReference type="Gene3D" id="1.10.287.470">
    <property type="entry name" value="Helix hairpin bin"/>
    <property type="match status" value="1"/>
</dbReference>
<organism evidence="6 7">
    <name type="scientific">Pontibacter diazotrophicus</name>
    <dbReference type="NCBI Taxonomy" id="1400979"/>
    <lineage>
        <taxon>Bacteria</taxon>
        <taxon>Pseudomonadati</taxon>
        <taxon>Bacteroidota</taxon>
        <taxon>Cytophagia</taxon>
        <taxon>Cytophagales</taxon>
        <taxon>Hymenobacteraceae</taxon>
        <taxon>Pontibacter</taxon>
    </lineage>
</organism>
<feature type="domain" description="Multidrug resistance protein MdtA-like barrel-sandwich hybrid" evidence="4">
    <location>
        <begin position="61"/>
        <end position="202"/>
    </location>
</feature>
<feature type="domain" description="Multidrug resistance protein MdtA-like beta-barrel" evidence="5">
    <location>
        <begin position="208"/>
        <end position="289"/>
    </location>
</feature>
<proteinExistence type="inferred from homology"/>
<evidence type="ECO:0000256" key="2">
    <source>
        <dbReference type="SAM" id="Coils"/>
    </source>
</evidence>
<sequence>MKKTCTHLLLFCITSLCLLWSCNGDSEEEEKETQTFPVVEATRRSITNYQTFPARIEGTENVEIRPKITGFIETIYVDEGQQVEKGERLFKLEARALRGELEAAASGIEVAEANVADANVEVQKLIPLVEEGIISEVQLTSARAQLNAAESQLAQAEGNYNSVRENIRYQFVETSVDGIVGSIPYRQGTLVGAETETPLTVVSAIDSVYVYFSMNEKEYFSFLRDTEGNSLADKITNFPEVLLTLADGSEYGQKGRIQTTTGQIDPETGTISFRAIFPNRERLLNSGNSGTIKIPHQLQDVLLVPSQSTFEEQARTYVFKLAEGDTVKKTMIEVETAVEDLLVVQEGLEEQDRIVAKGVNQVQNNTRIEPRPVPFDSVAGSIEQVFRQ</sequence>
<gene>
    <name evidence="6" type="ORF">DXT99_05055</name>
</gene>
<feature type="chain" id="PRO_5017762665" evidence="3">
    <location>
        <begin position="27"/>
        <end position="388"/>
    </location>
</feature>
<evidence type="ECO:0000256" key="1">
    <source>
        <dbReference type="ARBA" id="ARBA00009477"/>
    </source>
</evidence>
<dbReference type="GO" id="GO:0030313">
    <property type="term" value="C:cell envelope"/>
    <property type="evidence" value="ECO:0007669"/>
    <property type="project" value="UniProtKB-SubCell"/>
</dbReference>
<name>A0A3D8LGL2_9BACT</name>
<dbReference type="EMBL" id="QRGR01000004">
    <property type="protein sequence ID" value="RDV16563.1"/>
    <property type="molecule type" value="Genomic_DNA"/>
</dbReference>
<evidence type="ECO:0000256" key="3">
    <source>
        <dbReference type="SAM" id="SignalP"/>
    </source>
</evidence>
<dbReference type="NCBIfam" id="TIGR01730">
    <property type="entry name" value="RND_mfp"/>
    <property type="match status" value="1"/>
</dbReference>
<dbReference type="PANTHER" id="PTHR30158">
    <property type="entry name" value="ACRA/E-RELATED COMPONENT OF DRUG EFFLUX TRANSPORTER"/>
    <property type="match status" value="1"/>
</dbReference>
<evidence type="ECO:0000313" key="6">
    <source>
        <dbReference type="EMBL" id="RDV16563.1"/>
    </source>
</evidence>
<evidence type="ECO:0000259" key="4">
    <source>
        <dbReference type="Pfam" id="PF25917"/>
    </source>
</evidence>
<dbReference type="OrthoDB" id="9801814at2"/>
<dbReference type="RefSeq" id="WP_115564423.1">
    <property type="nucleotide sequence ID" value="NZ_QRGR01000004.1"/>
</dbReference>
<evidence type="ECO:0000313" key="7">
    <source>
        <dbReference type="Proteomes" id="UP000256708"/>
    </source>
</evidence>
<dbReference type="Gene3D" id="2.40.30.170">
    <property type="match status" value="1"/>
</dbReference>
<dbReference type="SUPFAM" id="SSF111369">
    <property type="entry name" value="HlyD-like secretion proteins"/>
    <property type="match status" value="1"/>
</dbReference>
<protein>
    <submittedName>
        <fullName evidence="6">Efflux RND transporter periplasmic adaptor subunit</fullName>
    </submittedName>
</protein>
<keyword evidence="2" id="KW-0175">Coiled coil</keyword>
<reference evidence="7" key="1">
    <citation type="submission" date="2018-08" db="EMBL/GenBank/DDBJ databases">
        <authorList>
            <person name="Liu Z.-W."/>
            <person name="Du Z.-J."/>
        </authorList>
    </citation>
    <scope>NUCLEOTIDE SEQUENCE [LARGE SCALE GENOMIC DNA]</scope>
    <source>
        <strain evidence="7">H4X</strain>
    </source>
</reference>
<dbReference type="GO" id="GO:0022857">
    <property type="term" value="F:transmembrane transporter activity"/>
    <property type="evidence" value="ECO:0007669"/>
    <property type="project" value="InterPro"/>
</dbReference>
<dbReference type="GO" id="GO:0046677">
    <property type="term" value="P:response to antibiotic"/>
    <property type="evidence" value="ECO:0007669"/>
    <property type="project" value="TreeGrafter"/>
</dbReference>
<dbReference type="Proteomes" id="UP000256708">
    <property type="component" value="Unassembled WGS sequence"/>
</dbReference>
<feature type="coiled-coil region" evidence="2">
    <location>
        <begin position="139"/>
        <end position="166"/>
    </location>
</feature>
<dbReference type="GO" id="GO:0005886">
    <property type="term" value="C:plasma membrane"/>
    <property type="evidence" value="ECO:0007669"/>
    <property type="project" value="TreeGrafter"/>
</dbReference>
<dbReference type="AlphaFoldDB" id="A0A3D8LGL2"/>
<dbReference type="Pfam" id="PF25917">
    <property type="entry name" value="BSH_RND"/>
    <property type="match status" value="1"/>
</dbReference>
<dbReference type="InterPro" id="IPR058626">
    <property type="entry name" value="MdtA-like_b-barrel"/>
</dbReference>
<evidence type="ECO:0000259" key="5">
    <source>
        <dbReference type="Pfam" id="PF25944"/>
    </source>
</evidence>
<dbReference type="Gene3D" id="2.40.50.100">
    <property type="match status" value="1"/>
</dbReference>
<comment type="caution">
    <text evidence="6">The sequence shown here is derived from an EMBL/GenBank/DDBJ whole genome shotgun (WGS) entry which is preliminary data.</text>
</comment>
<keyword evidence="3" id="KW-0732">Signal</keyword>
<dbReference type="InterPro" id="IPR006143">
    <property type="entry name" value="RND_pump_MFP"/>
</dbReference>
<dbReference type="InterPro" id="IPR058625">
    <property type="entry name" value="MdtA-like_BSH"/>
</dbReference>
<dbReference type="Pfam" id="PF25944">
    <property type="entry name" value="Beta-barrel_RND"/>
    <property type="match status" value="1"/>
</dbReference>
<dbReference type="PANTHER" id="PTHR30158:SF23">
    <property type="entry name" value="MULTIDRUG RESISTANCE PROTEIN MEXA"/>
    <property type="match status" value="1"/>
</dbReference>